<organism evidence="3 4">
    <name type="scientific">Fusarium austroafricanum</name>
    <dbReference type="NCBI Taxonomy" id="2364996"/>
    <lineage>
        <taxon>Eukaryota</taxon>
        <taxon>Fungi</taxon>
        <taxon>Dikarya</taxon>
        <taxon>Ascomycota</taxon>
        <taxon>Pezizomycotina</taxon>
        <taxon>Sordariomycetes</taxon>
        <taxon>Hypocreomycetidae</taxon>
        <taxon>Hypocreales</taxon>
        <taxon>Nectriaceae</taxon>
        <taxon>Fusarium</taxon>
        <taxon>Fusarium concolor species complex</taxon>
    </lineage>
</organism>
<sequence length="480" mass="55978">MSKETPTTSVPGWSKLPQDIREIILNFLADEQHGKANFASVCKEWQEVVEKKNFHQLKLSQHHLKALATLSPPRRARVRHIWLNIEFQPYNCSNCESSEPWKYQQQNRFLVQNWIPYLLYILSKWEPSEHGLKLELGMCTPNMHDHWLKNWFCGVSGEGERLPIISRDCAHNWGNIPDMRRLHIMTRAHELMLFNLPLRIRPIQAVTELPKLESLHVEPWSFKNYDKLWEGDTYYLHSCWGILQDHPSSLRSLIIFEEINEDIVSLKDRIWTQTQSIKRMYAEDPRRLQSVQLAGNSRRLEQMSVSFVAGAQFFFSACQSNWKWDRLESLILTSKLFHATADPNEISSLLQRVAQIVPQMPKLQTLVLWNSGRYHASAFTYSKKGLTATISWCSTWGFEFDAETMQAWEQVVGEGNLWIESARLESGKVLSHGHAIRLLELPSQVIDPVSRWQIEKEYEVNRITQDPAIHRTPMIAGRLN</sequence>
<evidence type="ECO:0000313" key="3">
    <source>
        <dbReference type="EMBL" id="KAF4448086.1"/>
    </source>
</evidence>
<evidence type="ECO:0000313" key="4">
    <source>
        <dbReference type="Proteomes" id="UP000605986"/>
    </source>
</evidence>
<dbReference type="Pfam" id="PF20183">
    <property type="entry name" value="DUF6546"/>
    <property type="match status" value="1"/>
</dbReference>
<evidence type="ECO:0000259" key="2">
    <source>
        <dbReference type="Pfam" id="PF20183"/>
    </source>
</evidence>
<dbReference type="EMBL" id="JAADJG010000360">
    <property type="protein sequence ID" value="KAF4448086.1"/>
    <property type="molecule type" value="Genomic_DNA"/>
</dbReference>
<keyword evidence="4" id="KW-1185">Reference proteome</keyword>
<gene>
    <name evidence="3" type="ORF">F53441_8478</name>
</gene>
<name>A0A8H4KDL1_9HYPO</name>
<feature type="domain" description="F-box" evidence="1">
    <location>
        <begin position="13"/>
        <end position="56"/>
    </location>
</feature>
<dbReference type="AlphaFoldDB" id="A0A8H4KDL1"/>
<dbReference type="Pfam" id="PF00646">
    <property type="entry name" value="F-box"/>
    <property type="match status" value="1"/>
</dbReference>
<dbReference type="InterPro" id="IPR001810">
    <property type="entry name" value="F-box_dom"/>
</dbReference>
<comment type="caution">
    <text evidence="3">The sequence shown here is derived from an EMBL/GenBank/DDBJ whole genome shotgun (WGS) entry which is preliminary data.</text>
</comment>
<proteinExistence type="predicted"/>
<dbReference type="SUPFAM" id="SSF81383">
    <property type="entry name" value="F-box domain"/>
    <property type="match status" value="1"/>
</dbReference>
<accession>A0A8H4KDL1</accession>
<feature type="domain" description="DUF6546" evidence="2">
    <location>
        <begin position="246"/>
        <end position="447"/>
    </location>
</feature>
<dbReference type="InterPro" id="IPR036047">
    <property type="entry name" value="F-box-like_dom_sf"/>
</dbReference>
<dbReference type="InterPro" id="IPR046676">
    <property type="entry name" value="DUF6546"/>
</dbReference>
<evidence type="ECO:0000259" key="1">
    <source>
        <dbReference type="Pfam" id="PF00646"/>
    </source>
</evidence>
<protein>
    <submittedName>
        <fullName evidence="3">Oxoglutarate iron-dependent oxygenase protein</fullName>
    </submittedName>
</protein>
<dbReference type="OrthoDB" id="3728558at2759"/>
<dbReference type="Proteomes" id="UP000605986">
    <property type="component" value="Unassembled WGS sequence"/>
</dbReference>
<reference evidence="3" key="1">
    <citation type="submission" date="2020-01" db="EMBL/GenBank/DDBJ databases">
        <title>Identification and distribution of gene clusters putatively required for synthesis of sphingolipid metabolism inhibitors in phylogenetically diverse species of the filamentous fungus Fusarium.</title>
        <authorList>
            <person name="Kim H.-S."/>
            <person name="Busman M."/>
            <person name="Brown D.W."/>
            <person name="Divon H."/>
            <person name="Uhlig S."/>
            <person name="Proctor R.H."/>
        </authorList>
    </citation>
    <scope>NUCLEOTIDE SEQUENCE</scope>
    <source>
        <strain evidence="3">NRRL 53441</strain>
    </source>
</reference>